<dbReference type="Pfam" id="PF07980">
    <property type="entry name" value="SusD_RagB"/>
    <property type="match status" value="1"/>
</dbReference>
<dbReference type="RefSeq" id="WP_227042888.1">
    <property type="nucleotide sequence ID" value="NZ_BAAFKU010000001.1"/>
</dbReference>
<comment type="similarity">
    <text evidence="2">Belongs to the SusD family.</text>
</comment>
<dbReference type="Pfam" id="PF14322">
    <property type="entry name" value="SusD-like_3"/>
    <property type="match status" value="1"/>
</dbReference>
<dbReference type="InterPro" id="IPR012944">
    <property type="entry name" value="SusD_RagB_dom"/>
</dbReference>
<dbReference type="Proteomes" id="UP001181347">
    <property type="component" value="Unassembled WGS sequence"/>
</dbReference>
<evidence type="ECO:0000256" key="4">
    <source>
        <dbReference type="ARBA" id="ARBA00023136"/>
    </source>
</evidence>
<evidence type="ECO:0000256" key="3">
    <source>
        <dbReference type="ARBA" id="ARBA00022729"/>
    </source>
</evidence>
<dbReference type="EMBL" id="JAWDES010000005">
    <property type="protein sequence ID" value="MDU0259855.1"/>
    <property type="molecule type" value="Genomic_DNA"/>
</dbReference>
<evidence type="ECO:0000256" key="1">
    <source>
        <dbReference type="ARBA" id="ARBA00004442"/>
    </source>
</evidence>
<gene>
    <name evidence="9" type="ORF">RVH17_06980</name>
</gene>
<sequence length="598" mass="68296">MKRKIYLLVLSVTAGFMSACTFLDPLPNGSYNDENFELYPELLRGFVDVVYNELLPETYLDNYYIPMSCATDDAIYSSPTAAWRIFSSGSAKMLSNPFDTKWRDNYRAINYLNMFLENDRGYNTRYMVAEDSDLALRNCLQGSAYGLRAWMYFDLLRVFGGKAENGELLGVPILTEPTDPKTADASTIERATFDECAEQILKDCDSAYKYLPRNNRDYPGDPQQSIQITGSARYKSLDQIAIDGLRAMVYIFWASPAYNPENDMSRYDKAARYAAAVIKHKLEVESTLTGGFDPTRGFSWHNVNSPEIIWPSEMRQSSNLETSFYPQQFGGSALVAPTQDLVDAFPMANGYPINDKRSNYDPTHPYEGRDPRFYATIFYNGAQVRRLNNASEVMYTFECANGGKDAPGSNEVSATGYYIKKFIYRNWNTNDTTKELGYRCIHFMNWTKMCLIFAEAANKYVGPTDEGTYGYSARQAIAWLRNRPTNDDEPGLGTFGDPYLDECAAEATTFEGLVKNEWRVETCFEGDRYYNLRRWATDVSEINKPIHMAKISNQSGLISYEYPVVETLKYPSLWAPIPYTEIRKCPKLLQNQGWETWK</sequence>
<evidence type="ECO:0000313" key="10">
    <source>
        <dbReference type="Proteomes" id="UP001181347"/>
    </source>
</evidence>
<name>A0AAE4LLF9_9BACT</name>
<reference evidence="9" key="1">
    <citation type="submission" date="2023-10" db="EMBL/GenBank/DDBJ databases">
        <title>Genome Sequence of the Bacteria from From Gut Wall in Crohn's Disease.</title>
        <authorList>
            <person name="Rodriguez-Palacios A."/>
        </authorList>
    </citation>
    <scope>NUCLEOTIDE SEQUENCE</scope>
    <source>
        <strain evidence="9">CavFT-hAR58</strain>
    </source>
</reference>
<organism evidence="9 10">
    <name type="scientific">Alistipes finegoldii</name>
    <dbReference type="NCBI Taxonomy" id="214856"/>
    <lineage>
        <taxon>Bacteria</taxon>
        <taxon>Pseudomonadati</taxon>
        <taxon>Bacteroidota</taxon>
        <taxon>Bacteroidia</taxon>
        <taxon>Bacteroidales</taxon>
        <taxon>Rikenellaceae</taxon>
        <taxon>Alistipes</taxon>
    </lineage>
</organism>
<feature type="chain" id="PRO_5042001940" evidence="6">
    <location>
        <begin position="20"/>
        <end position="598"/>
    </location>
</feature>
<dbReference type="InterPro" id="IPR033985">
    <property type="entry name" value="SusD-like_N"/>
</dbReference>
<dbReference type="AlphaFoldDB" id="A0AAE4LLF9"/>
<dbReference type="PROSITE" id="PS51257">
    <property type="entry name" value="PROKAR_LIPOPROTEIN"/>
    <property type="match status" value="1"/>
</dbReference>
<evidence type="ECO:0000259" key="8">
    <source>
        <dbReference type="Pfam" id="PF14322"/>
    </source>
</evidence>
<evidence type="ECO:0000259" key="7">
    <source>
        <dbReference type="Pfam" id="PF07980"/>
    </source>
</evidence>
<comment type="caution">
    <text evidence="9">The sequence shown here is derived from an EMBL/GenBank/DDBJ whole genome shotgun (WGS) entry which is preliminary data.</text>
</comment>
<feature type="domain" description="SusD-like N-terminal" evidence="8">
    <location>
        <begin position="95"/>
        <end position="216"/>
    </location>
</feature>
<dbReference type="Gene3D" id="1.25.40.390">
    <property type="match status" value="1"/>
</dbReference>
<evidence type="ECO:0000256" key="6">
    <source>
        <dbReference type="SAM" id="SignalP"/>
    </source>
</evidence>
<evidence type="ECO:0000256" key="5">
    <source>
        <dbReference type="ARBA" id="ARBA00023237"/>
    </source>
</evidence>
<evidence type="ECO:0000256" key="2">
    <source>
        <dbReference type="ARBA" id="ARBA00006275"/>
    </source>
</evidence>
<dbReference type="SUPFAM" id="SSF48452">
    <property type="entry name" value="TPR-like"/>
    <property type="match status" value="1"/>
</dbReference>
<dbReference type="InterPro" id="IPR011990">
    <property type="entry name" value="TPR-like_helical_dom_sf"/>
</dbReference>
<protein>
    <submittedName>
        <fullName evidence="9">RagB/SusD family nutrient uptake outer membrane protein</fullName>
    </submittedName>
</protein>
<accession>A0AAE4LLF9</accession>
<feature type="signal peptide" evidence="6">
    <location>
        <begin position="1"/>
        <end position="19"/>
    </location>
</feature>
<keyword evidence="4" id="KW-0472">Membrane</keyword>
<keyword evidence="3 6" id="KW-0732">Signal</keyword>
<comment type="subcellular location">
    <subcellularLocation>
        <location evidence="1">Cell outer membrane</location>
    </subcellularLocation>
</comment>
<dbReference type="GO" id="GO:0009279">
    <property type="term" value="C:cell outer membrane"/>
    <property type="evidence" value="ECO:0007669"/>
    <property type="project" value="UniProtKB-SubCell"/>
</dbReference>
<evidence type="ECO:0000313" key="9">
    <source>
        <dbReference type="EMBL" id="MDU0259855.1"/>
    </source>
</evidence>
<feature type="domain" description="RagB/SusD" evidence="7">
    <location>
        <begin position="306"/>
        <end position="594"/>
    </location>
</feature>
<proteinExistence type="inferred from homology"/>
<keyword evidence="5" id="KW-0998">Cell outer membrane</keyword>